<evidence type="ECO:0000256" key="1">
    <source>
        <dbReference type="SAM" id="MobiDB-lite"/>
    </source>
</evidence>
<feature type="region of interest" description="Disordered" evidence="1">
    <location>
        <begin position="393"/>
        <end position="446"/>
    </location>
</feature>
<proteinExistence type="predicted"/>
<dbReference type="EMBL" id="JBBPDW010000010">
    <property type="protein sequence ID" value="KAK7548693.1"/>
    <property type="molecule type" value="Genomic_DNA"/>
</dbReference>
<dbReference type="Proteomes" id="UP001365128">
    <property type="component" value="Unassembled WGS sequence"/>
</dbReference>
<organism evidence="2 3">
    <name type="scientific">Phyllosticta citricarpa</name>
    <dbReference type="NCBI Taxonomy" id="55181"/>
    <lineage>
        <taxon>Eukaryota</taxon>
        <taxon>Fungi</taxon>
        <taxon>Dikarya</taxon>
        <taxon>Ascomycota</taxon>
        <taxon>Pezizomycotina</taxon>
        <taxon>Dothideomycetes</taxon>
        <taxon>Dothideomycetes incertae sedis</taxon>
        <taxon>Botryosphaeriales</taxon>
        <taxon>Phyllostictaceae</taxon>
        <taxon>Phyllosticta</taxon>
    </lineage>
</organism>
<protein>
    <submittedName>
        <fullName evidence="2">Uncharacterized protein</fullName>
    </submittedName>
</protein>
<evidence type="ECO:0000313" key="2">
    <source>
        <dbReference type="EMBL" id="KAK7548693.1"/>
    </source>
</evidence>
<name>A0ABR1MGC1_9PEZI</name>
<comment type="caution">
    <text evidence="2">The sequence shown here is derived from an EMBL/GenBank/DDBJ whole genome shotgun (WGS) entry which is preliminary data.</text>
</comment>
<gene>
    <name evidence="2" type="ORF">IWX46DRAFT_579900</name>
</gene>
<sequence length="713" mass="78891">MKSPSKLPLWFNHISFEELRDSGYIDTTSDFVGDTLRCPVHPIFAFERWLNMDPAVYQSMHSALRLASQMLTAPTFLPFWYGLKHNRRLIRNQLLSSTYGRLGERFDPPMGPLNDMQKVDILRDLEYLGQIHTWGFARLEYADATTHIMNWQGLLHSPDTHGSHTELSDEYTRILQQTAVGHLPGEMKAPSSPPTHASYLRTSFHFAKTLVHELCHAFNWAVVSYNPTSPRPEVSIKIEPFFMDQVRCELGRAWESFVFGGYIDGIGDGLHMHYGMFVSKWPHCHSDEGQERAPSRRAYRSQYAIPMAFIQDVWTWQFWSRVEMFGGGECWPIKSHGGQFLGLRKPTTTTFDDDTEWAEFFSDTSSIASEYQGRNKLRAEFVRRRMQKRWKKAVGHGSTCGSDSRGLEDDDDAPRLRRYQGRALVPRDHLSTTPKRDHHPLSSSVYPSVATRPWRCALTLFHSSRWPFEAACNPRQRIHLFDGPAPRPIGLRIHQPSQEHHRTRILLGVPLRLHVAPACLAESTPTAALPVSFFIHSLLDKTTKDRHSLLNFFDTPTFQSHQNTINMRFTPVIIAGFGAFAAAQNTTAISSISSSLASDASSISSSLSSVFASASSNASSILASATSDQASVSSQLSSLSSVGATATGADASSISSEISSITRSASSQAASASSAARSATESAARATNTNAANGIVPAMGGVLGAGLLALGLL</sequence>
<accession>A0ABR1MGC1</accession>
<evidence type="ECO:0000313" key="3">
    <source>
        <dbReference type="Proteomes" id="UP001365128"/>
    </source>
</evidence>
<reference evidence="2 3" key="1">
    <citation type="submission" date="2024-04" db="EMBL/GenBank/DDBJ databases">
        <title>Phyllosticta paracitricarpa is synonymous to the EU quarantine fungus P. citricarpa based on phylogenomic analyses.</title>
        <authorList>
            <consortium name="Lawrence Berkeley National Laboratory"/>
            <person name="Van Ingen-Buijs V.A."/>
            <person name="Van Westerhoven A.C."/>
            <person name="Haridas S."/>
            <person name="Skiadas P."/>
            <person name="Martin F."/>
            <person name="Groenewald J.Z."/>
            <person name="Crous P.W."/>
            <person name="Seidl M.F."/>
        </authorList>
    </citation>
    <scope>NUCLEOTIDE SEQUENCE [LARGE SCALE GENOMIC DNA]</scope>
    <source>
        <strain evidence="2 3">CBS 122670</strain>
    </source>
</reference>
<keyword evidence="3" id="KW-1185">Reference proteome</keyword>